<evidence type="ECO:0000259" key="14">
    <source>
        <dbReference type="PROSITE" id="PS50011"/>
    </source>
</evidence>
<dbReference type="Proteomes" id="UP000007110">
    <property type="component" value="Unassembled WGS sequence"/>
</dbReference>
<name>A0A7M7N2R1_STRPU</name>
<dbReference type="InterPro" id="IPR003599">
    <property type="entry name" value="Ig_sub"/>
</dbReference>
<dbReference type="InParanoid" id="A0A7M7N2R1"/>
<feature type="domain" description="Ig-like" evidence="15">
    <location>
        <begin position="70"/>
        <end position="166"/>
    </location>
</feature>
<dbReference type="PROSITE" id="PS00107">
    <property type="entry name" value="PROTEIN_KINASE_ATP"/>
    <property type="match status" value="2"/>
</dbReference>
<dbReference type="EnsemblMetazoa" id="XM_030974215">
    <property type="protein sequence ID" value="XP_030830075"/>
    <property type="gene ID" value="LOC576983"/>
</dbReference>
<reference evidence="18" key="1">
    <citation type="submission" date="2015-02" db="EMBL/GenBank/DDBJ databases">
        <title>Genome sequencing for Strongylocentrotus purpuratus.</title>
        <authorList>
            <person name="Murali S."/>
            <person name="Liu Y."/>
            <person name="Vee V."/>
            <person name="English A."/>
            <person name="Wang M."/>
            <person name="Skinner E."/>
            <person name="Han Y."/>
            <person name="Muzny D.M."/>
            <person name="Worley K.C."/>
            <person name="Gibbs R.A."/>
        </authorList>
    </citation>
    <scope>NUCLEOTIDE SEQUENCE</scope>
</reference>
<feature type="domain" description="Protein kinase" evidence="14">
    <location>
        <begin position="735"/>
        <end position="988"/>
    </location>
</feature>
<keyword evidence="4" id="KW-0597">Phosphoprotein</keyword>
<comment type="similarity">
    <text evidence="2">Belongs to the protein kinase superfamily. CAMK Ser/Thr protein kinase family.</text>
</comment>
<dbReference type="GeneID" id="576983"/>
<dbReference type="SMART" id="SM00060">
    <property type="entry name" value="FN3"/>
    <property type="match status" value="2"/>
</dbReference>
<dbReference type="PANTHER" id="PTHR47633:SF4">
    <property type="entry name" value="MYOPALLADIN ISOFORM X1"/>
    <property type="match status" value="1"/>
</dbReference>
<evidence type="ECO:0000256" key="5">
    <source>
        <dbReference type="ARBA" id="ARBA00022679"/>
    </source>
</evidence>
<evidence type="ECO:0000256" key="3">
    <source>
        <dbReference type="ARBA" id="ARBA00022490"/>
    </source>
</evidence>
<dbReference type="PROSITE" id="PS50835">
    <property type="entry name" value="IG_LIKE"/>
    <property type="match status" value="6"/>
</dbReference>
<evidence type="ECO:0000256" key="9">
    <source>
        <dbReference type="ARBA" id="ARBA00022840"/>
    </source>
</evidence>
<dbReference type="FunFam" id="2.60.40.10:FF:000977">
    <property type="entry name" value="Myosin binding protein H like"/>
    <property type="match status" value="1"/>
</dbReference>
<dbReference type="InterPro" id="IPR013098">
    <property type="entry name" value="Ig_I-set"/>
</dbReference>
<dbReference type="FunFam" id="1.10.510.10:FF:000571">
    <property type="entry name" value="Maternal embryonic leucine zipper kinase"/>
    <property type="match status" value="1"/>
</dbReference>
<feature type="domain" description="Fibronectin type-III" evidence="16">
    <location>
        <begin position="414"/>
        <end position="508"/>
    </location>
</feature>
<keyword evidence="8" id="KW-0418">Kinase</keyword>
<dbReference type="PROSITE" id="PS00109">
    <property type="entry name" value="PROTEIN_KINASE_TYR"/>
    <property type="match status" value="1"/>
</dbReference>
<dbReference type="PROSITE" id="PS50853">
    <property type="entry name" value="FN3"/>
    <property type="match status" value="2"/>
</dbReference>
<feature type="domain" description="Protein kinase" evidence="14">
    <location>
        <begin position="1366"/>
        <end position="1621"/>
    </location>
</feature>
<dbReference type="SMART" id="SM00220">
    <property type="entry name" value="S_TKc"/>
    <property type="match status" value="2"/>
</dbReference>
<evidence type="ECO:0000256" key="6">
    <source>
        <dbReference type="ARBA" id="ARBA00022737"/>
    </source>
</evidence>
<dbReference type="PROSITE" id="PS50011">
    <property type="entry name" value="PROTEIN_KINASE_DOM"/>
    <property type="match status" value="2"/>
</dbReference>
<dbReference type="FunFam" id="2.60.40.10:FF:000747">
    <property type="entry name" value="obscurin isoform X6"/>
    <property type="match status" value="1"/>
</dbReference>
<dbReference type="InterPro" id="IPR017441">
    <property type="entry name" value="Protein_kinase_ATP_BS"/>
</dbReference>
<dbReference type="Gene3D" id="1.10.510.10">
    <property type="entry name" value="Transferase(Phosphotransferase) domain 1"/>
    <property type="match status" value="2"/>
</dbReference>
<dbReference type="SMART" id="SM00409">
    <property type="entry name" value="IG"/>
    <property type="match status" value="6"/>
</dbReference>
<feature type="domain" description="Ig-like" evidence="15">
    <location>
        <begin position="529"/>
        <end position="620"/>
    </location>
</feature>
<dbReference type="InterPro" id="IPR008266">
    <property type="entry name" value="Tyr_kinase_AS"/>
</dbReference>
<feature type="domain" description="Ig-like" evidence="15">
    <location>
        <begin position="1114"/>
        <end position="1206"/>
    </location>
</feature>
<comment type="subcellular location">
    <subcellularLocation>
        <location evidence="1">Cytoplasm</location>
    </subcellularLocation>
</comment>
<dbReference type="PROSITE" id="PS00108">
    <property type="entry name" value="PROTEIN_KINASE_ST"/>
    <property type="match status" value="1"/>
</dbReference>
<dbReference type="InterPro" id="IPR011009">
    <property type="entry name" value="Kinase-like_dom_sf"/>
</dbReference>
<dbReference type="PANTHER" id="PTHR47633">
    <property type="entry name" value="IMMUNOGLOBULIN"/>
    <property type="match status" value="1"/>
</dbReference>
<evidence type="ECO:0000256" key="8">
    <source>
        <dbReference type="ARBA" id="ARBA00022777"/>
    </source>
</evidence>
<feature type="region of interest" description="Disordered" evidence="13">
    <location>
        <begin position="1"/>
        <end position="76"/>
    </location>
</feature>
<feature type="domain" description="Ig-like" evidence="15">
    <location>
        <begin position="287"/>
        <end position="378"/>
    </location>
</feature>
<feature type="domain" description="Ig-like" evidence="15">
    <location>
        <begin position="179"/>
        <end position="263"/>
    </location>
</feature>
<evidence type="ECO:0000256" key="11">
    <source>
        <dbReference type="ARBA" id="ARBA00023319"/>
    </source>
</evidence>
<dbReference type="Gene3D" id="3.30.200.20">
    <property type="entry name" value="Phosphorylase Kinase, domain 1"/>
    <property type="match status" value="2"/>
</dbReference>
<evidence type="ECO:0000256" key="7">
    <source>
        <dbReference type="ARBA" id="ARBA00022741"/>
    </source>
</evidence>
<evidence type="ECO:0000256" key="2">
    <source>
        <dbReference type="ARBA" id="ARBA00006692"/>
    </source>
</evidence>
<sequence length="1673" mass="186938">MAATKSDKMQPPWAKNNSKPAVPTPVKKPERHKIRHGDSGVYSMEMDDDVPIGEGKQKEESKMKEKKPAPKVNTSPASFLSQVRDVMIKEGNEVRFACHISGEPKPTVKWFHNSKRIHSTHDPRIVEDGFTTTLTIFSAQLTDLGEYSCEIYNGNGEKQTSSAKLTVQPERKKSSGRPPEFIDFFKDLSVCEGQDVNLVCKVRGTPTPKVIWLYNHRPIHESGDFKFYHESFSHRLHIVEVLPEDEGVYSCKAINSLGEKQISAELFVEEQTQGVESNKGPHTSARPSFLIHVEDAKCWEGKGVTFDCKLTGLPEPEIQWYHDGKEIEASNQGHYIIDRGNNGNCMLIIPHATVSDAGEYACVAKSTIGTAHSIAELVVIEGNEARTSVHRGNKGKEGKYIEQFGISPTHGGWIGSKPRISDIHQTGITLTWGAAPVKKSRTQLNYILEAKDTYSKQWTLIATDILDTKFCVEEMDQKGAYMFRVRAESESGISEPGEESDLIKLKDVGNKARHAPSQSNSTANKGNQPLFVKTTEEVFAVKDGKATLSCTLSGDPKPKVVWMREEEILKNSDNLKVSSQANGVCSLDIVKVTSSEIGEYRCIATNEHGEASCRLYLDVAEPPHFVETYKDTEGTIGQSIRLECSIDGIPEPEVIWSKDGKVIEDFERYQFFYEGEEGFALEINNFDKEDCGVYTLEASNIAGSVSHSAEIYVTSGPDGYRRVFIKKDIHVEDEYELLTELGRGAYGVVHKGISKADGSECAVKTIRVKAGMWEEVRNEIAVMGILDHKRLIKLFDAYETKREVVMAMEILTGGELFERIVQRDSFSESEAVGFLKQLIDGLIYMHDRNVVHLDLKPENILLVAPESDDIKLIDFGLAAVLKEGEDITCKFGTPEFVAPEVVNKQPVSTGADVWGVGVIAFILLSGISPFAGEDDRQTLLNVRGGQWDFDDEVWDDISDEAQDFIWLLFEMNADKRPGLKEVSEHPWLKFDERQDLGAKISLDRLRTFNSRRKWRKALTAVKSAMRLRRLSSLGSNLRKAALEHTAGEQASPSSSPVTPDTASSTGSDVFSENNTTKYGNLLSPTSCETIVESINEEGAVGGAGSETVVVDQAPVFELELKDQIIMEMSQLKLTCKVNAHPKPTMTWYHANTKLTKASGGSRGVQIGLEKGKAFLTIPKIGKRDGGQYKCVATNKAGTAESVANLTVAAVPEAPSRPKIPLVSAHEAFVSWKMNHPPKKDDLEGYLLQCRKAGDKQWLEVSDVIKDCNFHVKSLTPENEYRFRVACRTPHGCGPFSKSSVQFKTLPEGAHALNMESITKLQHSRTRSLSRERHNSRDEVLSELIDDEDLGPLDLSLKTSVMPQKIYEMQEEIGRGRYSVVMRCRKVATCKEYAVKILAHTKKTQDKCLAEYELLKELSHPHILQLREAFLTNRHVMLVTERYYGGTVLKYLTKEDTYTESTVVRIVAQVLDALEHLHMMNVVYLDLRHDNLLMESRRKDVVRLIDFGSCRVIQKDGESKTKGIDVLPEFMAPELAVKGGSIDYETDIWPLGVMVFTWLSGTSPFLGRNQEKTIYNITRMKYNISSLYPNASPEAKAFLQAIFKEKPIDRPTVADCLEHSWVKSINKPGSAQSRSFPVTKLANYRTQYLTRILQNNTLDSVSLRTYGSEESDDS</sequence>
<dbReference type="RefSeq" id="XP_030830075.1">
    <property type="nucleotide sequence ID" value="XM_030974215.1"/>
</dbReference>
<dbReference type="GO" id="GO:0004672">
    <property type="term" value="F:protein kinase activity"/>
    <property type="evidence" value="ECO:0007669"/>
    <property type="project" value="InterPro"/>
</dbReference>
<dbReference type="OMA" id="GSHIMGD"/>
<evidence type="ECO:0000256" key="12">
    <source>
        <dbReference type="PROSITE-ProRule" id="PRU10141"/>
    </source>
</evidence>
<keyword evidence="9 12" id="KW-0067">ATP-binding</keyword>
<dbReference type="CDD" id="cd00063">
    <property type="entry name" value="FN3"/>
    <property type="match status" value="2"/>
</dbReference>
<dbReference type="SMART" id="SM00408">
    <property type="entry name" value="IGc2"/>
    <property type="match status" value="6"/>
</dbReference>
<dbReference type="InterPro" id="IPR036179">
    <property type="entry name" value="Ig-like_dom_sf"/>
</dbReference>
<dbReference type="Pfam" id="PF00069">
    <property type="entry name" value="Pkinase"/>
    <property type="match status" value="2"/>
</dbReference>
<accession>A0A7M7N2R1</accession>
<dbReference type="FunFam" id="2.60.40.10:FF:000425">
    <property type="entry name" value="Myosin light chain kinase"/>
    <property type="match status" value="3"/>
</dbReference>
<keyword evidence="6" id="KW-0677">Repeat</keyword>
<keyword evidence="10" id="KW-1015">Disulfide bond</keyword>
<protein>
    <submittedName>
        <fullName evidence="17">Uncharacterized protein</fullName>
    </submittedName>
</protein>
<evidence type="ECO:0000256" key="4">
    <source>
        <dbReference type="ARBA" id="ARBA00022553"/>
    </source>
</evidence>
<feature type="compositionally biased region" description="Basic and acidic residues" evidence="13">
    <location>
        <begin position="55"/>
        <end position="68"/>
    </location>
</feature>
<proteinExistence type="inferred from homology"/>
<evidence type="ECO:0000256" key="1">
    <source>
        <dbReference type="ARBA" id="ARBA00004496"/>
    </source>
</evidence>
<feature type="compositionally biased region" description="Polar residues" evidence="13">
    <location>
        <begin position="516"/>
        <end position="527"/>
    </location>
</feature>
<dbReference type="InterPro" id="IPR007110">
    <property type="entry name" value="Ig-like_dom"/>
</dbReference>
<feature type="region of interest" description="Disordered" evidence="13">
    <location>
        <begin position="508"/>
        <end position="527"/>
    </location>
</feature>
<dbReference type="SUPFAM" id="SSF56112">
    <property type="entry name" value="Protein kinase-like (PK-like)"/>
    <property type="match status" value="2"/>
</dbReference>
<keyword evidence="18" id="KW-1185">Reference proteome</keyword>
<dbReference type="InterPro" id="IPR008271">
    <property type="entry name" value="Ser/Thr_kinase_AS"/>
</dbReference>
<dbReference type="InterPro" id="IPR036116">
    <property type="entry name" value="FN3_sf"/>
</dbReference>
<evidence type="ECO:0000259" key="15">
    <source>
        <dbReference type="PROSITE" id="PS50835"/>
    </source>
</evidence>
<feature type="domain" description="Ig-like" evidence="15">
    <location>
        <begin position="623"/>
        <end position="714"/>
    </location>
</feature>
<keyword evidence="7 12" id="KW-0547">Nucleotide-binding</keyword>
<dbReference type="InterPro" id="IPR003598">
    <property type="entry name" value="Ig_sub2"/>
</dbReference>
<dbReference type="Pfam" id="PF07679">
    <property type="entry name" value="I-set"/>
    <property type="match status" value="6"/>
</dbReference>
<dbReference type="OrthoDB" id="2570713at2759"/>
<dbReference type="InterPro" id="IPR013783">
    <property type="entry name" value="Ig-like_fold"/>
</dbReference>
<dbReference type="SUPFAM" id="SSF49265">
    <property type="entry name" value="Fibronectin type III"/>
    <property type="match status" value="1"/>
</dbReference>
<dbReference type="InterPro" id="IPR000719">
    <property type="entry name" value="Prot_kinase_dom"/>
</dbReference>
<dbReference type="Pfam" id="PF00041">
    <property type="entry name" value="fn3"/>
    <property type="match status" value="1"/>
</dbReference>
<dbReference type="GO" id="GO:0030017">
    <property type="term" value="C:sarcomere"/>
    <property type="evidence" value="ECO:0007669"/>
    <property type="project" value="UniProtKB-ARBA"/>
</dbReference>
<dbReference type="GO" id="GO:0005524">
    <property type="term" value="F:ATP binding"/>
    <property type="evidence" value="ECO:0007669"/>
    <property type="project" value="UniProtKB-UniRule"/>
</dbReference>
<dbReference type="FunCoup" id="A0A7M7N2R1">
    <property type="interactions" value="1"/>
</dbReference>
<evidence type="ECO:0000256" key="10">
    <source>
        <dbReference type="ARBA" id="ARBA00023157"/>
    </source>
</evidence>
<feature type="compositionally biased region" description="Polar residues" evidence="13">
    <location>
        <begin position="1048"/>
        <end position="1077"/>
    </location>
</feature>
<feature type="binding site" evidence="12">
    <location>
        <position position="764"/>
    </location>
    <ligand>
        <name>ATP</name>
        <dbReference type="ChEBI" id="CHEBI:30616"/>
    </ligand>
</feature>
<dbReference type="Gene3D" id="2.60.40.10">
    <property type="entry name" value="Immunoglobulins"/>
    <property type="match status" value="8"/>
</dbReference>
<evidence type="ECO:0000313" key="17">
    <source>
        <dbReference type="EnsemblMetazoa" id="XP_030830075"/>
    </source>
</evidence>
<dbReference type="InterPro" id="IPR003961">
    <property type="entry name" value="FN3_dom"/>
</dbReference>
<organism evidence="17 18">
    <name type="scientific">Strongylocentrotus purpuratus</name>
    <name type="common">Purple sea urchin</name>
    <dbReference type="NCBI Taxonomy" id="7668"/>
    <lineage>
        <taxon>Eukaryota</taxon>
        <taxon>Metazoa</taxon>
        <taxon>Echinodermata</taxon>
        <taxon>Eleutherozoa</taxon>
        <taxon>Echinozoa</taxon>
        <taxon>Echinoidea</taxon>
        <taxon>Euechinoidea</taxon>
        <taxon>Echinacea</taxon>
        <taxon>Camarodonta</taxon>
        <taxon>Echinidea</taxon>
        <taxon>Strongylocentrotidae</taxon>
        <taxon>Strongylocentrotus</taxon>
    </lineage>
</organism>
<dbReference type="FunFam" id="2.60.40.10:FF:000345">
    <property type="entry name" value="Muscle M-line assembly protein unc-89"/>
    <property type="match status" value="1"/>
</dbReference>
<feature type="binding site" evidence="12">
    <location>
        <position position="1395"/>
    </location>
    <ligand>
        <name>ATP</name>
        <dbReference type="ChEBI" id="CHEBI:30616"/>
    </ligand>
</feature>
<evidence type="ECO:0000259" key="16">
    <source>
        <dbReference type="PROSITE" id="PS50853"/>
    </source>
</evidence>
<keyword evidence="3" id="KW-0963">Cytoplasm</keyword>
<evidence type="ECO:0000256" key="13">
    <source>
        <dbReference type="SAM" id="MobiDB-lite"/>
    </source>
</evidence>
<keyword evidence="11" id="KW-0393">Immunoglobulin domain</keyword>
<dbReference type="SUPFAM" id="SSF48726">
    <property type="entry name" value="Immunoglobulin"/>
    <property type="match status" value="6"/>
</dbReference>
<keyword evidence="5" id="KW-0808">Transferase</keyword>
<feature type="domain" description="Fibronectin type-III" evidence="16">
    <location>
        <begin position="1213"/>
        <end position="1307"/>
    </location>
</feature>
<feature type="region of interest" description="Disordered" evidence="13">
    <location>
        <begin position="1043"/>
        <end position="1077"/>
    </location>
</feature>
<dbReference type="KEGG" id="spu:576983"/>
<reference evidence="17" key="2">
    <citation type="submission" date="2021-01" db="UniProtKB">
        <authorList>
            <consortium name="EnsemblMetazoa"/>
        </authorList>
    </citation>
    <scope>IDENTIFICATION</scope>
</reference>
<evidence type="ECO:0000313" key="18">
    <source>
        <dbReference type="Proteomes" id="UP000007110"/>
    </source>
</evidence>